<name>A0AAE8SCG1_9HYPO</name>
<comment type="subcellular location">
    <subcellularLocation>
        <location evidence="1">Membrane</location>
        <topology evidence="1">Multi-pass membrane protein</topology>
    </subcellularLocation>
</comment>
<evidence type="ECO:0000256" key="6">
    <source>
        <dbReference type="ARBA" id="ARBA00022989"/>
    </source>
</evidence>
<feature type="transmembrane region" description="Helical" evidence="9">
    <location>
        <begin position="333"/>
        <end position="359"/>
    </location>
</feature>
<evidence type="ECO:0000256" key="7">
    <source>
        <dbReference type="ARBA" id="ARBA00023065"/>
    </source>
</evidence>
<feature type="transmembrane region" description="Helical" evidence="9">
    <location>
        <begin position="443"/>
        <end position="463"/>
    </location>
</feature>
<protein>
    <submittedName>
        <fullName evidence="12">Probable potassium transporter hak-1</fullName>
    </submittedName>
</protein>
<dbReference type="InterPro" id="IPR053951">
    <property type="entry name" value="K_trans_N"/>
</dbReference>
<accession>A0AAE8SCG1</accession>
<keyword evidence="3" id="KW-0633">Potassium transport</keyword>
<evidence type="ECO:0000256" key="4">
    <source>
        <dbReference type="ARBA" id="ARBA00022692"/>
    </source>
</evidence>
<keyword evidence="8 9" id="KW-0472">Membrane</keyword>
<evidence type="ECO:0000259" key="11">
    <source>
        <dbReference type="Pfam" id="PF22776"/>
    </source>
</evidence>
<feature type="transmembrane region" description="Helical" evidence="9">
    <location>
        <begin position="413"/>
        <end position="436"/>
    </location>
</feature>
<dbReference type="GO" id="GO:0016020">
    <property type="term" value="C:membrane"/>
    <property type="evidence" value="ECO:0007669"/>
    <property type="project" value="UniProtKB-SubCell"/>
</dbReference>
<evidence type="ECO:0000256" key="1">
    <source>
        <dbReference type="ARBA" id="ARBA00004141"/>
    </source>
</evidence>
<dbReference type="PANTHER" id="PTHR30540:SF83">
    <property type="entry name" value="K+ POTASSIUM TRANSPORTER"/>
    <property type="match status" value="1"/>
</dbReference>
<dbReference type="InterPro" id="IPR003855">
    <property type="entry name" value="K+_transporter"/>
</dbReference>
<keyword evidence="4 9" id="KW-0812">Transmembrane</keyword>
<dbReference type="PANTHER" id="PTHR30540">
    <property type="entry name" value="OSMOTIC STRESS POTASSIUM TRANSPORTER"/>
    <property type="match status" value="1"/>
</dbReference>
<keyword evidence="5" id="KW-0630">Potassium</keyword>
<keyword evidence="2" id="KW-0813">Transport</keyword>
<gene>
    <name evidence="12" type="ORF">FTOL_00077</name>
</gene>
<feature type="transmembrane region" description="Helical" evidence="9">
    <location>
        <begin position="182"/>
        <end position="201"/>
    </location>
</feature>
<feature type="transmembrane region" description="Helical" evidence="9">
    <location>
        <begin position="388"/>
        <end position="407"/>
    </location>
</feature>
<dbReference type="Proteomes" id="UP001187734">
    <property type="component" value="Unassembled WGS sequence"/>
</dbReference>
<feature type="transmembrane region" description="Helical" evidence="9">
    <location>
        <begin position="263"/>
        <end position="283"/>
    </location>
</feature>
<feature type="transmembrane region" description="Helical" evidence="9">
    <location>
        <begin position="469"/>
        <end position="487"/>
    </location>
</feature>
<evidence type="ECO:0000256" key="3">
    <source>
        <dbReference type="ARBA" id="ARBA00022538"/>
    </source>
</evidence>
<keyword evidence="6 9" id="KW-1133">Transmembrane helix</keyword>
<feature type="domain" description="K+ potassium transporter C-terminal" evidence="11">
    <location>
        <begin position="540"/>
        <end position="719"/>
    </location>
</feature>
<evidence type="ECO:0000256" key="9">
    <source>
        <dbReference type="SAM" id="Phobius"/>
    </source>
</evidence>
<evidence type="ECO:0000313" key="13">
    <source>
        <dbReference type="Proteomes" id="UP001187734"/>
    </source>
</evidence>
<keyword evidence="7" id="KW-0406">Ion transport</keyword>
<dbReference type="GO" id="GO:0015079">
    <property type="term" value="F:potassium ion transmembrane transporter activity"/>
    <property type="evidence" value="ECO:0007669"/>
    <property type="project" value="InterPro"/>
</dbReference>
<evidence type="ECO:0000256" key="8">
    <source>
        <dbReference type="ARBA" id="ARBA00023136"/>
    </source>
</evidence>
<keyword evidence="13" id="KW-1185">Reference proteome</keyword>
<reference evidence="12" key="1">
    <citation type="submission" date="2018-03" db="EMBL/GenBank/DDBJ databases">
        <authorList>
            <person name="Guldener U."/>
        </authorList>
    </citation>
    <scope>NUCLEOTIDE SEQUENCE</scope>
</reference>
<feature type="transmembrane region" description="Helical" evidence="9">
    <location>
        <begin position="290"/>
        <end position="313"/>
    </location>
</feature>
<dbReference type="Pfam" id="PF22776">
    <property type="entry name" value="K_trans_C"/>
    <property type="match status" value="1"/>
</dbReference>
<organism evidence="12 13">
    <name type="scientific">Fusarium torulosum</name>
    <dbReference type="NCBI Taxonomy" id="33205"/>
    <lineage>
        <taxon>Eukaryota</taxon>
        <taxon>Fungi</taxon>
        <taxon>Dikarya</taxon>
        <taxon>Ascomycota</taxon>
        <taxon>Pezizomycotina</taxon>
        <taxon>Sordariomycetes</taxon>
        <taxon>Hypocreomycetidae</taxon>
        <taxon>Hypocreales</taxon>
        <taxon>Nectriaceae</taxon>
        <taxon>Fusarium</taxon>
    </lineage>
</organism>
<evidence type="ECO:0000259" key="10">
    <source>
        <dbReference type="Pfam" id="PF02705"/>
    </source>
</evidence>
<feature type="transmembrane region" description="Helical" evidence="9">
    <location>
        <begin position="62"/>
        <end position="80"/>
    </location>
</feature>
<dbReference type="NCBIfam" id="TIGR00794">
    <property type="entry name" value="kup"/>
    <property type="match status" value="1"/>
</dbReference>
<feature type="transmembrane region" description="Helical" evidence="9">
    <location>
        <begin position="20"/>
        <end position="42"/>
    </location>
</feature>
<evidence type="ECO:0000313" key="12">
    <source>
        <dbReference type="EMBL" id="SPJ70349.1"/>
    </source>
</evidence>
<comment type="caution">
    <text evidence="12">The sequence shown here is derived from an EMBL/GenBank/DDBJ whole genome shotgun (WGS) entry which is preliminary data.</text>
</comment>
<dbReference type="InterPro" id="IPR053952">
    <property type="entry name" value="K_trans_C"/>
</dbReference>
<evidence type="ECO:0000256" key="2">
    <source>
        <dbReference type="ARBA" id="ARBA00022448"/>
    </source>
</evidence>
<feature type="domain" description="K+ potassium transporter integral membrane" evidence="10">
    <location>
        <begin position="24"/>
        <end position="506"/>
    </location>
</feature>
<dbReference type="AlphaFoldDB" id="A0AAE8SCG1"/>
<dbReference type="Pfam" id="PF02705">
    <property type="entry name" value="K_trans"/>
    <property type="match status" value="1"/>
</dbReference>
<dbReference type="EMBL" id="ONZP01000008">
    <property type="protein sequence ID" value="SPJ70349.1"/>
    <property type="molecule type" value="Genomic_DNA"/>
</dbReference>
<evidence type="ECO:0000256" key="5">
    <source>
        <dbReference type="ARBA" id="ARBA00022958"/>
    </source>
</evidence>
<feature type="transmembrane region" description="Helical" evidence="9">
    <location>
        <begin position="213"/>
        <end position="233"/>
    </location>
</feature>
<sequence length="720" mass="79471">MIIIEDTTSSRLHTYRGVVLLWLSFQATGVIYGDIGTSPLYVYSSTFSEQPSWEDLVGTLSIIIWSLTIIVTVKYCFIVLNADDDGQGGTFALYSLLARYTNISSRDPKEQAGIRMQRFHTDELKAGGKSLREFLENSKMCQFMLQFIGVLGVSMVMADGVLTPAQSVLGAIQGIKVANPNLGTSSIVGISCGILVALFVIQPFGTSKIGTAFAPIVTIWLLFNLCAGIYNLVVHDYTVLKAFSPHFAFAYLVRNGHEGWKSLGGLLLAFTGVEALFADLGAFSKRAVQLSWLCLAYPCLLVAYVGQAAYISHDETKQAFTNPFFNTVPPGSLYFSLVIAVLAAIVASQAMITSTFQLLSQIMRLSYFPHIKVVHTSRTFHEQVYMPMANWLLMIGTVIVTAVYNNTTSLGNAYGVCVITVTFITTCMVSLVAILVWKLPTYIVVPLWLIFASLDGAFLSSVYEKVPDGAWFTLLLALILSCIFTLWRFGKECQWKAESQDELSPRALLHRSTITPPTSTSSEPMALTSTFGGIPVSTVPGLGFFFDKSGNTELLPPSFAQFVIKFAARPAVVVLFNMRPLSVPTVSLADRYVIIRVSEINSCYAVTLRHGYMDNVLYPGLAHDVVQQIELAIARGRCDEATTAELDILRSSHNSGTVYVLGKETMKIDRSNMRVSSPQTYLRTWLLWIFLWIRENSRTKLADLDIDADKVVEVGFVKKL</sequence>
<proteinExistence type="predicted"/>